<feature type="non-terminal residue" evidence="3">
    <location>
        <position position="412"/>
    </location>
</feature>
<accession>A0AAE0G3J6</accession>
<feature type="compositionally biased region" description="Basic and acidic residues" evidence="1">
    <location>
        <begin position="1"/>
        <end position="11"/>
    </location>
</feature>
<comment type="caution">
    <text evidence="3">The sequence shown here is derived from an EMBL/GenBank/DDBJ whole genome shotgun (WGS) entry which is preliminary data.</text>
</comment>
<feature type="domain" description="Syndetin C-terminal" evidence="2">
    <location>
        <begin position="170"/>
        <end position="412"/>
    </location>
</feature>
<dbReference type="AlphaFoldDB" id="A0AAE0G3J6"/>
<dbReference type="PANTHER" id="PTHR13258:SF0">
    <property type="entry name" value="SYNDETIN"/>
    <property type="match status" value="1"/>
</dbReference>
<dbReference type="InterPro" id="IPR040047">
    <property type="entry name" value="VPS50"/>
</dbReference>
<evidence type="ECO:0000313" key="4">
    <source>
        <dbReference type="Proteomes" id="UP001190700"/>
    </source>
</evidence>
<dbReference type="GO" id="GO:1990745">
    <property type="term" value="C:EARP complex"/>
    <property type="evidence" value="ECO:0007669"/>
    <property type="project" value="InterPro"/>
</dbReference>
<dbReference type="PANTHER" id="PTHR13258">
    <property type="entry name" value="SYNDETIN"/>
    <property type="match status" value="1"/>
</dbReference>
<dbReference type="GO" id="GO:0032456">
    <property type="term" value="P:endocytic recycling"/>
    <property type="evidence" value="ECO:0007669"/>
    <property type="project" value="InterPro"/>
</dbReference>
<dbReference type="GO" id="GO:0042147">
    <property type="term" value="P:retrograde transport, endosome to Golgi"/>
    <property type="evidence" value="ECO:0007669"/>
    <property type="project" value="InterPro"/>
</dbReference>
<evidence type="ECO:0000313" key="3">
    <source>
        <dbReference type="EMBL" id="KAK3270668.1"/>
    </source>
</evidence>
<dbReference type="GO" id="GO:0005829">
    <property type="term" value="C:cytosol"/>
    <property type="evidence" value="ECO:0007669"/>
    <property type="project" value="GOC"/>
</dbReference>
<evidence type="ECO:0000256" key="1">
    <source>
        <dbReference type="SAM" id="MobiDB-lite"/>
    </source>
</evidence>
<sequence>MRGRGSMHDAGEYIDEESQEVDGGASADDSGLSARSGRARKPQWTAGQGAGLSAENPTVTAASLHVLRCLADYIRLSHVLGDANHLVFMAICTMFESALLFTFRTFGNQGALESHVGAGGEQLTPRLRGTITRLRTQSRAGAVFAQPSPGPTGGAVGGAENAAYTSSGNLYGLKERCVAAESLGAVAEELKRARSTMESQLGAQNGRAVEHFFSRTVDVVEDLREHMYKTVARLLLSIDWMEEEIGDSEKLGATKKYDRREVGMQHSKWVDRLLGEFRQFGMKLKCAEVPVSVTQLLWEYSTEACAEKMVEGLARVRKCTAEGRACMTLDLQVIVSALKGHQQQLGGGREPPNMRIVDTYIKAFYVPEGELLHWAQTHQEYTLAQIISLVNQIAGANNWARRTRADLIAQIE</sequence>
<proteinExistence type="predicted"/>
<evidence type="ECO:0000259" key="2">
    <source>
        <dbReference type="Pfam" id="PF10474"/>
    </source>
</evidence>
<keyword evidence="4" id="KW-1185">Reference proteome</keyword>
<dbReference type="Pfam" id="PF10474">
    <property type="entry name" value="Syndetin_C"/>
    <property type="match status" value="1"/>
</dbReference>
<feature type="region of interest" description="Disordered" evidence="1">
    <location>
        <begin position="1"/>
        <end position="53"/>
    </location>
</feature>
<dbReference type="GO" id="GO:0000149">
    <property type="term" value="F:SNARE binding"/>
    <property type="evidence" value="ECO:0007669"/>
    <property type="project" value="TreeGrafter"/>
</dbReference>
<protein>
    <recommendedName>
        <fullName evidence="2">Syndetin C-terminal domain-containing protein</fullName>
    </recommendedName>
</protein>
<dbReference type="Proteomes" id="UP001190700">
    <property type="component" value="Unassembled WGS sequence"/>
</dbReference>
<name>A0AAE0G3J6_9CHLO</name>
<dbReference type="InterPro" id="IPR019514">
    <property type="entry name" value="Syndetin_C"/>
</dbReference>
<dbReference type="EMBL" id="LGRX02010265">
    <property type="protein sequence ID" value="KAK3270668.1"/>
    <property type="molecule type" value="Genomic_DNA"/>
</dbReference>
<gene>
    <name evidence="3" type="ORF">CYMTET_20948</name>
</gene>
<reference evidence="3 4" key="1">
    <citation type="journal article" date="2015" name="Genome Biol. Evol.">
        <title>Comparative Genomics of a Bacterivorous Green Alga Reveals Evolutionary Causalities and Consequences of Phago-Mixotrophic Mode of Nutrition.</title>
        <authorList>
            <person name="Burns J.A."/>
            <person name="Paasch A."/>
            <person name="Narechania A."/>
            <person name="Kim E."/>
        </authorList>
    </citation>
    <scope>NUCLEOTIDE SEQUENCE [LARGE SCALE GENOMIC DNA]</scope>
    <source>
        <strain evidence="3 4">PLY_AMNH</strain>
    </source>
</reference>
<organism evidence="3 4">
    <name type="scientific">Cymbomonas tetramitiformis</name>
    <dbReference type="NCBI Taxonomy" id="36881"/>
    <lineage>
        <taxon>Eukaryota</taxon>
        <taxon>Viridiplantae</taxon>
        <taxon>Chlorophyta</taxon>
        <taxon>Pyramimonadophyceae</taxon>
        <taxon>Pyramimonadales</taxon>
        <taxon>Pyramimonadaceae</taxon>
        <taxon>Cymbomonas</taxon>
    </lineage>
</organism>